<reference evidence="13 14" key="1">
    <citation type="submission" date="2016-07" db="EMBL/GenBank/DDBJ databases">
        <title>Pervasive Adenine N6-methylation of Active Genes in Fungi.</title>
        <authorList>
            <consortium name="DOE Joint Genome Institute"/>
            <person name="Mondo S.J."/>
            <person name="Dannebaum R.O."/>
            <person name="Kuo R.C."/>
            <person name="Labutti K."/>
            <person name="Haridas S."/>
            <person name="Kuo A."/>
            <person name="Salamov A."/>
            <person name="Ahrendt S.R."/>
            <person name="Lipzen A."/>
            <person name="Sullivan W."/>
            <person name="Andreopoulos W.B."/>
            <person name="Clum A."/>
            <person name="Lindquist E."/>
            <person name="Daum C."/>
            <person name="Ramamoorthy G.K."/>
            <person name="Gryganskyi A."/>
            <person name="Culley D."/>
            <person name="Magnuson J.K."/>
            <person name="James T.Y."/>
            <person name="O'Malley M.A."/>
            <person name="Stajich J.E."/>
            <person name="Spatafora J.W."/>
            <person name="Visel A."/>
            <person name="Grigoriev I.V."/>
        </authorList>
    </citation>
    <scope>NUCLEOTIDE SEQUENCE [LARGE SCALE GENOMIC DNA]</scope>
    <source>
        <strain evidence="13 14">NRRL 1336</strain>
    </source>
</reference>
<evidence type="ECO:0000313" key="14">
    <source>
        <dbReference type="Proteomes" id="UP000193560"/>
    </source>
</evidence>
<dbReference type="STRING" id="90262.A0A1X2IIU9"/>
<evidence type="ECO:0000256" key="4">
    <source>
        <dbReference type="ARBA" id="ARBA00022679"/>
    </source>
</evidence>
<dbReference type="OrthoDB" id="26899at2759"/>
<keyword evidence="4" id="KW-0808">Transferase</keyword>
<name>A0A1X2IIU9_9FUNG</name>
<dbReference type="InterPro" id="IPR013083">
    <property type="entry name" value="Znf_RING/FYVE/PHD"/>
</dbReference>
<dbReference type="PROSITE" id="PS51044">
    <property type="entry name" value="ZF_SP_RING"/>
    <property type="match status" value="1"/>
</dbReference>
<evidence type="ECO:0000256" key="3">
    <source>
        <dbReference type="ARBA" id="ARBA00008212"/>
    </source>
</evidence>
<evidence type="ECO:0000256" key="9">
    <source>
        <dbReference type="ARBA" id="ARBA00023242"/>
    </source>
</evidence>
<dbReference type="UniPathway" id="UPA00886"/>
<dbReference type="GO" id="GO:0061665">
    <property type="term" value="F:SUMO ligase activity"/>
    <property type="evidence" value="ECO:0007669"/>
    <property type="project" value="TreeGrafter"/>
</dbReference>
<feature type="transmembrane region" description="Helical" evidence="11">
    <location>
        <begin position="160"/>
        <end position="181"/>
    </location>
</feature>
<dbReference type="SUPFAM" id="SSF57850">
    <property type="entry name" value="RING/U-box"/>
    <property type="match status" value="1"/>
</dbReference>
<evidence type="ECO:0000256" key="5">
    <source>
        <dbReference type="ARBA" id="ARBA00022723"/>
    </source>
</evidence>
<dbReference type="EMBL" id="MCGE01000010">
    <property type="protein sequence ID" value="ORZ17335.1"/>
    <property type="molecule type" value="Genomic_DNA"/>
</dbReference>
<comment type="subcellular location">
    <subcellularLocation>
        <location evidence="1">Nucleus</location>
    </subcellularLocation>
</comment>
<dbReference type="GO" id="GO:0000724">
    <property type="term" value="P:double-strand break repair via homologous recombination"/>
    <property type="evidence" value="ECO:0007669"/>
    <property type="project" value="InterPro"/>
</dbReference>
<dbReference type="GO" id="GO:0016925">
    <property type="term" value="P:protein sumoylation"/>
    <property type="evidence" value="ECO:0007669"/>
    <property type="project" value="UniProtKB-UniPathway"/>
</dbReference>
<evidence type="ECO:0000259" key="12">
    <source>
        <dbReference type="PROSITE" id="PS51044"/>
    </source>
</evidence>
<keyword evidence="7" id="KW-0833">Ubl conjugation pathway</keyword>
<protein>
    <submittedName>
        <fullName evidence="13">Zinc-finger of the MIZ type in Nse subunit-domain-containing protein</fullName>
    </submittedName>
</protein>
<evidence type="ECO:0000256" key="2">
    <source>
        <dbReference type="ARBA" id="ARBA00004718"/>
    </source>
</evidence>
<keyword evidence="11" id="KW-1133">Transmembrane helix</keyword>
<evidence type="ECO:0000256" key="11">
    <source>
        <dbReference type="SAM" id="Phobius"/>
    </source>
</evidence>
<dbReference type="PANTHER" id="PTHR21330">
    <property type="entry name" value="E3 SUMO-PROTEIN LIGASE NSE2"/>
    <property type="match status" value="1"/>
</dbReference>
<proteinExistence type="inferred from homology"/>
<dbReference type="AlphaFoldDB" id="A0A1X2IIU9"/>
<keyword evidence="6 10" id="KW-0863">Zinc-finger</keyword>
<dbReference type="GO" id="GO:0008270">
    <property type="term" value="F:zinc ion binding"/>
    <property type="evidence" value="ECO:0007669"/>
    <property type="project" value="UniProtKB-KW"/>
</dbReference>
<evidence type="ECO:0000256" key="10">
    <source>
        <dbReference type="PROSITE-ProRule" id="PRU00452"/>
    </source>
</evidence>
<comment type="caution">
    <text evidence="13">The sequence shown here is derived from an EMBL/GenBank/DDBJ whole genome shotgun (WGS) entry which is preliminary data.</text>
</comment>
<keyword evidence="11" id="KW-0472">Membrane</keyword>
<dbReference type="Proteomes" id="UP000193560">
    <property type="component" value="Unassembled WGS sequence"/>
</dbReference>
<dbReference type="GO" id="GO:0005634">
    <property type="term" value="C:nucleus"/>
    <property type="evidence" value="ECO:0007669"/>
    <property type="project" value="UniProtKB-SubCell"/>
</dbReference>
<comment type="pathway">
    <text evidence="2">Protein modification; protein sumoylation.</text>
</comment>
<dbReference type="InterPro" id="IPR026846">
    <property type="entry name" value="Nse2(Mms21)"/>
</dbReference>
<comment type="similarity">
    <text evidence="3">Belongs to the NSE2 family.</text>
</comment>
<organism evidence="13 14">
    <name type="scientific">Absidia repens</name>
    <dbReference type="NCBI Taxonomy" id="90262"/>
    <lineage>
        <taxon>Eukaryota</taxon>
        <taxon>Fungi</taxon>
        <taxon>Fungi incertae sedis</taxon>
        <taxon>Mucoromycota</taxon>
        <taxon>Mucoromycotina</taxon>
        <taxon>Mucoromycetes</taxon>
        <taxon>Mucorales</taxon>
        <taxon>Cunninghamellaceae</taxon>
        <taxon>Absidia</taxon>
    </lineage>
</organism>
<dbReference type="PANTHER" id="PTHR21330:SF1">
    <property type="entry name" value="E3 SUMO-PROTEIN LIGASE NSE2"/>
    <property type="match status" value="1"/>
</dbReference>
<keyword evidence="11" id="KW-0812">Transmembrane</keyword>
<keyword evidence="5" id="KW-0479">Metal-binding</keyword>
<evidence type="ECO:0000256" key="6">
    <source>
        <dbReference type="ARBA" id="ARBA00022771"/>
    </source>
</evidence>
<dbReference type="CDD" id="cd16651">
    <property type="entry name" value="SPL-RING_NSE2"/>
    <property type="match status" value="1"/>
</dbReference>
<dbReference type="Pfam" id="PF11789">
    <property type="entry name" value="zf-Nse"/>
    <property type="match status" value="1"/>
</dbReference>
<dbReference type="InterPro" id="IPR004181">
    <property type="entry name" value="Znf_MIZ"/>
</dbReference>
<keyword evidence="9" id="KW-0539">Nucleus</keyword>
<sequence>MVEAKLKYDNLTENEKYFGHEKYREFKELVWSVHHPDTPMPDLDHDATNRDDDEVVIAATKKSVKCPLTTTWLDEPVTSKLCKHTFSKNAIFGLIRRSGDNVVECPMPGCRKTLTKSIFYEDTIMERMVTKAKEAEGLDDRSQVKRIQKKKKKKKKKIKLQLYDFIYSLFPFCFLGVVFVVP</sequence>
<keyword evidence="8" id="KW-0862">Zinc</keyword>
<accession>A0A1X2IIU9</accession>
<evidence type="ECO:0000256" key="1">
    <source>
        <dbReference type="ARBA" id="ARBA00004123"/>
    </source>
</evidence>
<gene>
    <name evidence="13" type="ORF">BCR42DRAFT_465443</name>
</gene>
<dbReference type="GO" id="GO:0030915">
    <property type="term" value="C:Smc5-Smc6 complex"/>
    <property type="evidence" value="ECO:0007669"/>
    <property type="project" value="InterPro"/>
</dbReference>
<evidence type="ECO:0000256" key="7">
    <source>
        <dbReference type="ARBA" id="ARBA00022786"/>
    </source>
</evidence>
<feature type="domain" description="SP-RING-type" evidence="12">
    <location>
        <begin position="51"/>
        <end position="134"/>
    </location>
</feature>
<keyword evidence="14" id="KW-1185">Reference proteome</keyword>
<evidence type="ECO:0000256" key="8">
    <source>
        <dbReference type="ARBA" id="ARBA00022833"/>
    </source>
</evidence>
<dbReference type="Gene3D" id="3.30.40.10">
    <property type="entry name" value="Zinc/RING finger domain, C3HC4 (zinc finger)"/>
    <property type="match status" value="1"/>
</dbReference>
<evidence type="ECO:0000313" key="13">
    <source>
        <dbReference type="EMBL" id="ORZ17335.1"/>
    </source>
</evidence>